<comment type="caution">
    <text evidence="7">Lacks conserved residue(s) required for the propagation of feature annotation.</text>
</comment>
<feature type="binding site" evidence="7">
    <location>
        <begin position="187"/>
        <end position="188"/>
    </location>
    <ligand>
        <name>substrate</name>
    </ligand>
</feature>
<accession>A0ABS7WSZ0</accession>
<reference evidence="9 10" key="1">
    <citation type="submission" date="2020-07" db="EMBL/GenBank/DDBJ databases">
        <title>Transfer of Campylobacter canadensis to the novel genus Avispirillum gen. nov., that also includes two novel species recovered from migratory waterfowl: Avispirillum anseris sp. nov. and Avispirillum brantae sp. nov.</title>
        <authorList>
            <person name="Miller W.G."/>
            <person name="Chapman M.H."/>
            <person name="Yee E."/>
            <person name="Inglis G.D."/>
        </authorList>
    </citation>
    <scope>NUCLEOTIDE SEQUENCE [LARGE SCALE GENOMIC DNA]</scope>
    <source>
        <strain evidence="9 10">L283</strain>
    </source>
</reference>
<evidence type="ECO:0000256" key="4">
    <source>
        <dbReference type="ARBA" id="ARBA00022801"/>
    </source>
</evidence>
<comment type="function">
    <text evidence="7">Pyrophosphatase that catalyzes the hydrolysis of nucleoside triphosphates to their monophosphate derivatives, with a high preference for the non-canonical purine nucleotides XTP (xanthosine triphosphate), dITP (deoxyinosine triphosphate) and ITP. Seems to function as a house-cleaning enzyme that removes non-canonical purine nucleotides from the nucleotide pool, thus preventing their incorporation into DNA/RNA and avoiding chromosomal lesions.</text>
</comment>
<comment type="caution">
    <text evidence="9">The sequence shown here is derived from an EMBL/GenBank/DDBJ whole genome shotgun (WGS) entry which is preliminary data.</text>
</comment>
<dbReference type="RefSeq" id="WP_172233301.1">
    <property type="nucleotide sequence ID" value="NZ_CP035946.1"/>
</dbReference>
<keyword evidence="10" id="KW-1185">Reference proteome</keyword>
<keyword evidence="2 7" id="KW-0479">Metal-binding</keyword>
<evidence type="ECO:0000256" key="1">
    <source>
        <dbReference type="ARBA" id="ARBA00008023"/>
    </source>
</evidence>
<evidence type="ECO:0000313" key="10">
    <source>
        <dbReference type="Proteomes" id="UP000786183"/>
    </source>
</evidence>
<comment type="catalytic activity">
    <reaction evidence="7">
        <text>ITP + H2O = IMP + diphosphate + H(+)</text>
        <dbReference type="Rhea" id="RHEA:29399"/>
        <dbReference type="ChEBI" id="CHEBI:15377"/>
        <dbReference type="ChEBI" id="CHEBI:15378"/>
        <dbReference type="ChEBI" id="CHEBI:33019"/>
        <dbReference type="ChEBI" id="CHEBI:58053"/>
        <dbReference type="ChEBI" id="CHEBI:61402"/>
        <dbReference type="EC" id="3.6.1.66"/>
    </reaction>
</comment>
<dbReference type="Gene3D" id="3.90.950.10">
    <property type="match status" value="1"/>
</dbReference>
<feature type="binding site" evidence="7">
    <location>
        <position position="75"/>
    </location>
    <ligand>
        <name>Mg(2+)</name>
        <dbReference type="ChEBI" id="CHEBI:18420"/>
    </ligand>
</feature>
<feature type="binding site" evidence="7">
    <location>
        <position position="182"/>
    </location>
    <ligand>
        <name>substrate</name>
    </ligand>
</feature>
<sequence length="201" mass="22562">MKIILASSNKKKLIEFSSFFNEFNISVHLASDFVDNFNPIEDGNSFKQNAKIKAKALYDSLDEKIKDEYCILADDSGLCVEALDNLPGIYSARYANASSGDIDAANRQKIKDEFKRLKIDYSKAAFICVLCFINKDKILFAKGVCDGVISKEESGMNGFGYDSMFYANNFSKSFAELSLLEKNKISHRYLALSDLIKQLGF</sequence>
<name>A0ABS7WSZ0_9BACT</name>
<dbReference type="PANTHER" id="PTHR11067:SF9">
    <property type="entry name" value="INOSINE TRIPHOSPHATE PYROPHOSPHATASE"/>
    <property type="match status" value="1"/>
</dbReference>
<keyword evidence="3 7" id="KW-0547">Nucleotide-binding</keyword>
<dbReference type="EC" id="3.6.1.66" evidence="7"/>
<dbReference type="NCBIfam" id="TIGR00042">
    <property type="entry name" value="RdgB/HAM1 family non-canonical purine NTP pyrophosphatase"/>
    <property type="match status" value="1"/>
</dbReference>
<evidence type="ECO:0000256" key="8">
    <source>
        <dbReference type="RuleBase" id="RU003781"/>
    </source>
</evidence>
<dbReference type="CDD" id="cd00515">
    <property type="entry name" value="HAM1"/>
    <property type="match status" value="1"/>
</dbReference>
<feature type="binding site" evidence="7">
    <location>
        <begin position="159"/>
        <end position="162"/>
    </location>
    <ligand>
        <name>substrate</name>
    </ligand>
</feature>
<dbReference type="EMBL" id="JACGBB010000004">
    <property type="protein sequence ID" value="MBZ7987054.1"/>
    <property type="molecule type" value="Genomic_DNA"/>
</dbReference>
<keyword evidence="4 7" id="KW-0378">Hydrolase</keyword>
<comment type="similarity">
    <text evidence="1 7 8">Belongs to the HAM1 NTPase family.</text>
</comment>
<comment type="cofactor">
    <cofactor evidence="7">
        <name>Mg(2+)</name>
        <dbReference type="ChEBI" id="CHEBI:18420"/>
    </cofactor>
    <text evidence="7">Binds 1 Mg(2+) ion per subunit.</text>
</comment>
<dbReference type="InterPro" id="IPR020922">
    <property type="entry name" value="dITP/XTP_pyrophosphatase"/>
</dbReference>
<dbReference type="PANTHER" id="PTHR11067">
    <property type="entry name" value="INOSINE TRIPHOSPHATE PYROPHOSPHATASE/HAM1 PROTEIN"/>
    <property type="match status" value="1"/>
</dbReference>
<evidence type="ECO:0000256" key="3">
    <source>
        <dbReference type="ARBA" id="ARBA00022741"/>
    </source>
</evidence>
<feature type="binding site" evidence="7">
    <location>
        <begin position="7"/>
        <end position="12"/>
    </location>
    <ligand>
        <name>substrate</name>
    </ligand>
</feature>
<dbReference type="InterPro" id="IPR029001">
    <property type="entry name" value="ITPase-like_fam"/>
</dbReference>
<keyword evidence="5 7" id="KW-0460">Magnesium</keyword>
<dbReference type="HAMAP" id="MF_01405">
    <property type="entry name" value="Non_canon_purine_NTPase"/>
    <property type="match status" value="1"/>
</dbReference>
<keyword evidence="6 7" id="KW-0546">Nucleotide metabolism</keyword>
<protein>
    <recommendedName>
        <fullName evidence="7">dITP/XTP pyrophosphatase</fullName>
        <ecNumber evidence="7">3.6.1.66</ecNumber>
    </recommendedName>
    <alternativeName>
        <fullName evidence="7">Non-canonical purine NTP pyrophosphatase</fullName>
    </alternativeName>
    <alternativeName>
        <fullName evidence="7">Non-standard purine NTP pyrophosphatase</fullName>
    </alternativeName>
    <alternativeName>
        <fullName evidence="7">Nucleoside-triphosphate diphosphatase</fullName>
    </alternativeName>
    <alternativeName>
        <fullName evidence="7">Nucleoside-triphosphate pyrophosphatase</fullName>
        <shortName evidence="7">NTPase</shortName>
    </alternativeName>
</protein>
<dbReference type="Proteomes" id="UP000786183">
    <property type="component" value="Unassembled WGS sequence"/>
</dbReference>
<feature type="binding site" evidence="7">
    <location>
        <position position="76"/>
    </location>
    <ligand>
        <name>substrate</name>
    </ligand>
</feature>
<evidence type="ECO:0000256" key="5">
    <source>
        <dbReference type="ARBA" id="ARBA00022842"/>
    </source>
</evidence>
<gene>
    <name evidence="9" type="primary">rdgB</name>
    <name evidence="9" type="ORF">AVCANL283_02830</name>
</gene>
<comment type="catalytic activity">
    <reaction evidence="7">
        <text>XTP + H2O = XMP + diphosphate + H(+)</text>
        <dbReference type="Rhea" id="RHEA:28610"/>
        <dbReference type="ChEBI" id="CHEBI:15377"/>
        <dbReference type="ChEBI" id="CHEBI:15378"/>
        <dbReference type="ChEBI" id="CHEBI:33019"/>
        <dbReference type="ChEBI" id="CHEBI:57464"/>
        <dbReference type="ChEBI" id="CHEBI:61314"/>
        <dbReference type="EC" id="3.6.1.66"/>
    </reaction>
</comment>
<evidence type="ECO:0000256" key="2">
    <source>
        <dbReference type="ARBA" id="ARBA00022723"/>
    </source>
</evidence>
<comment type="catalytic activity">
    <reaction evidence="7">
        <text>dITP + H2O = dIMP + diphosphate + H(+)</text>
        <dbReference type="Rhea" id="RHEA:28342"/>
        <dbReference type="ChEBI" id="CHEBI:15377"/>
        <dbReference type="ChEBI" id="CHEBI:15378"/>
        <dbReference type="ChEBI" id="CHEBI:33019"/>
        <dbReference type="ChEBI" id="CHEBI:61194"/>
        <dbReference type="ChEBI" id="CHEBI:61382"/>
        <dbReference type="EC" id="3.6.1.66"/>
    </reaction>
</comment>
<dbReference type="Pfam" id="PF01725">
    <property type="entry name" value="Ham1p_like"/>
    <property type="match status" value="1"/>
</dbReference>
<evidence type="ECO:0000256" key="6">
    <source>
        <dbReference type="ARBA" id="ARBA00023080"/>
    </source>
</evidence>
<proteinExistence type="inferred from homology"/>
<evidence type="ECO:0000256" key="7">
    <source>
        <dbReference type="HAMAP-Rule" id="MF_01405"/>
    </source>
</evidence>
<evidence type="ECO:0000313" key="9">
    <source>
        <dbReference type="EMBL" id="MBZ7987054.1"/>
    </source>
</evidence>
<dbReference type="SUPFAM" id="SSF52972">
    <property type="entry name" value="ITPase-like"/>
    <property type="match status" value="1"/>
</dbReference>
<organism evidence="9 10">
    <name type="scientific">Campylobacter canadensis</name>
    <dbReference type="NCBI Taxonomy" id="449520"/>
    <lineage>
        <taxon>Bacteria</taxon>
        <taxon>Pseudomonadati</taxon>
        <taxon>Campylobacterota</taxon>
        <taxon>Epsilonproteobacteria</taxon>
        <taxon>Campylobacterales</taxon>
        <taxon>Campylobacteraceae</taxon>
        <taxon>Campylobacter</taxon>
    </lineage>
</organism>
<dbReference type="InterPro" id="IPR002637">
    <property type="entry name" value="RdgB/HAM1"/>
</dbReference>
<feature type="active site" description="Proton acceptor" evidence="7">
    <location>
        <position position="75"/>
    </location>
</feature>
<comment type="subunit">
    <text evidence="7">Homodimer.</text>
</comment>